<dbReference type="Pfam" id="PF02628">
    <property type="entry name" value="COX15-CtaA"/>
    <property type="match status" value="1"/>
</dbReference>
<keyword evidence="7" id="KW-0408">Iron</keyword>
<evidence type="ECO:0000256" key="7">
    <source>
        <dbReference type="ARBA" id="ARBA00023004"/>
    </source>
</evidence>
<feature type="transmembrane region" description="Helical" evidence="12">
    <location>
        <begin position="302"/>
        <end position="325"/>
    </location>
</feature>
<keyword evidence="8" id="KW-0350">Heme biosynthesis</keyword>
<evidence type="ECO:0000256" key="12">
    <source>
        <dbReference type="SAM" id="Phobius"/>
    </source>
</evidence>
<keyword evidence="3 12" id="KW-0812">Transmembrane</keyword>
<evidence type="ECO:0000256" key="6">
    <source>
        <dbReference type="ARBA" id="ARBA00023002"/>
    </source>
</evidence>
<proteinExistence type="predicted"/>
<feature type="transmembrane region" description="Helical" evidence="12">
    <location>
        <begin position="105"/>
        <end position="123"/>
    </location>
</feature>
<comment type="pathway">
    <text evidence="11">Porphyrin-containing compound metabolism.</text>
</comment>
<dbReference type="PANTHER" id="PTHR35457:SF1">
    <property type="entry name" value="HEME A SYNTHASE"/>
    <property type="match status" value="1"/>
</dbReference>
<dbReference type="RefSeq" id="WP_257959179.1">
    <property type="nucleotide sequence ID" value="NZ_CP102780.1"/>
</dbReference>
<evidence type="ECO:0000313" key="14">
    <source>
        <dbReference type="Proteomes" id="UP001058980"/>
    </source>
</evidence>
<comment type="subcellular location">
    <subcellularLocation>
        <location evidence="1">Membrane</location>
        <topology evidence="1">Multi-pass membrane protein</topology>
    </subcellularLocation>
</comment>
<evidence type="ECO:0000256" key="11">
    <source>
        <dbReference type="ARBA" id="ARBA00023444"/>
    </source>
</evidence>
<protein>
    <submittedName>
        <fullName evidence="13">COX15/CtaA family protein</fullName>
    </submittedName>
</protein>
<feature type="transmembrane region" description="Helical" evidence="12">
    <location>
        <begin position="273"/>
        <end position="290"/>
    </location>
</feature>
<accession>A0ABY5QJF3</accession>
<dbReference type="InterPro" id="IPR003780">
    <property type="entry name" value="COX15/CtaA_fam"/>
</dbReference>
<keyword evidence="5 12" id="KW-1133">Transmembrane helix</keyword>
<feature type="transmembrane region" description="Helical" evidence="12">
    <location>
        <begin position="200"/>
        <end position="219"/>
    </location>
</feature>
<feature type="transmembrane region" description="Helical" evidence="12">
    <location>
        <begin position="331"/>
        <end position="349"/>
    </location>
</feature>
<keyword evidence="4" id="KW-0479">Metal-binding</keyword>
<evidence type="ECO:0000256" key="1">
    <source>
        <dbReference type="ARBA" id="ARBA00004141"/>
    </source>
</evidence>
<feature type="transmembrane region" description="Helical" evidence="12">
    <location>
        <begin position="6"/>
        <end position="24"/>
    </location>
</feature>
<sequence>MLYLLELGFIGLCIAVLPLGWVLLRRDANKYRKLAWVTTFLTLDLIMFGGFTRLTDSGLGCPDWPGCYGTSSPFAAHADIHAAQLMLPSGPVTFVKAWIEMIHRYFAMAVGVLIITLMVMAWVKRRELKQSPWLATWLLVLVCVQGAFGAWTVTMKLQPVIVSIHLMLALTLLGSLAWLACRQMPLTSVAADAGALRWRWAALIGLALLVFQIALGGWVSTNYAVLACTDFPTCQGQWIPSMDFHNGFKLWRELGKTAGGEVIPMDALVAIHWVHRTFAVVVVLYLAWLASRLRRHAALRKLSILVFLLVLVQFATGLSNIVFQWPLLNAIAHNGGAAVLLLLLVMLNYRIRAARLVAAAPIAASLIDQADVPARQKPFSAAEPAAAPLGAPSGPT</sequence>
<evidence type="ECO:0000256" key="10">
    <source>
        <dbReference type="ARBA" id="ARBA00023157"/>
    </source>
</evidence>
<keyword evidence="6" id="KW-0560">Oxidoreductase</keyword>
<reference evidence="13" key="1">
    <citation type="submission" date="2022-08" db="EMBL/GenBank/DDBJ databases">
        <title>Multi-unit outbreak of Pandoraea commovens among non-cystic fibrosis intensive care patients from 2019 to 2021 in Berlin, Germany.</title>
        <authorList>
            <person name="Menzel P."/>
        </authorList>
    </citation>
    <scope>NUCLEOTIDE SEQUENCE</scope>
    <source>
        <strain evidence="13">LB-19-202-79</strain>
    </source>
</reference>
<evidence type="ECO:0000256" key="2">
    <source>
        <dbReference type="ARBA" id="ARBA00022475"/>
    </source>
</evidence>
<dbReference type="EMBL" id="CP102780">
    <property type="protein sequence ID" value="UVA80035.1"/>
    <property type="molecule type" value="Genomic_DNA"/>
</dbReference>
<evidence type="ECO:0000256" key="9">
    <source>
        <dbReference type="ARBA" id="ARBA00023136"/>
    </source>
</evidence>
<name>A0ABY5QJF3_9BURK</name>
<evidence type="ECO:0000313" key="13">
    <source>
        <dbReference type="EMBL" id="UVA80035.1"/>
    </source>
</evidence>
<gene>
    <name evidence="13" type="ORF">NTU39_03105</name>
</gene>
<keyword evidence="2" id="KW-1003">Cell membrane</keyword>
<evidence type="ECO:0000256" key="4">
    <source>
        <dbReference type="ARBA" id="ARBA00022723"/>
    </source>
</evidence>
<feature type="transmembrane region" description="Helical" evidence="12">
    <location>
        <begin position="36"/>
        <end position="54"/>
    </location>
</feature>
<evidence type="ECO:0000256" key="5">
    <source>
        <dbReference type="ARBA" id="ARBA00022989"/>
    </source>
</evidence>
<keyword evidence="10" id="KW-1015">Disulfide bond</keyword>
<dbReference type="InterPro" id="IPR050450">
    <property type="entry name" value="COX15/CtaA_HemeA_synthase"/>
</dbReference>
<dbReference type="PANTHER" id="PTHR35457">
    <property type="entry name" value="HEME A SYNTHASE"/>
    <property type="match status" value="1"/>
</dbReference>
<feature type="transmembrane region" description="Helical" evidence="12">
    <location>
        <begin position="160"/>
        <end position="179"/>
    </location>
</feature>
<feature type="transmembrane region" description="Helical" evidence="12">
    <location>
        <begin position="135"/>
        <end position="154"/>
    </location>
</feature>
<evidence type="ECO:0000256" key="3">
    <source>
        <dbReference type="ARBA" id="ARBA00022692"/>
    </source>
</evidence>
<keyword evidence="14" id="KW-1185">Reference proteome</keyword>
<keyword evidence="9 12" id="KW-0472">Membrane</keyword>
<organism evidence="13 14">
    <name type="scientific">Pandoraea commovens</name>
    <dbReference type="NCBI Taxonomy" id="2508289"/>
    <lineage>
        <taxon>Bacteria</taxon>
        <taxon>Pseudomonadati</taxon>
        <taxon>Pseudomonadota</taxon>
        <taxon>Betaproteobacteria</taxon>
        <taxon>Burkholderiales</taxon>
        <taxon>Burkholderiaceae</taxon>
        <taxon>Pandoraea</taxon>
    </lineage>
</organism>
<evidence type="ECO:0000256" key="8">
    <source>
        <dbReference type="ARBA" id="ARBA00023133"/>
    </source>
</evidence>
<dbReference type="Proteomes" id="UP001058980">
    <property type="component" value="Chromosome"/>
</dbReference>